<feature type="compositionally biased region" description="Pro residues" evidence="1">
    <location>
        <begin position="56"/>
        <end position="70"/>
    </location>
</feature>
<gene>
    <name evidence="3" type="ORF">GCM10009422_10970</name>
</gene>
<feature type="compositionally biased region" description="Pro residues" evidence="1">
    <location>
        <begin position="85"/>
        <end position="97"/>
    </location>
</feature>
<feature type="transmembrane region" description="Helical" evidence="2">
    <location>
        <begin position="12"/>
        <end position="35"/>
    </location>
</feature>
<evidence type="ECO:0000313" key="3">
    <source>
        <dbReference type="EMBL" id="GAA0617549.1"/>
    </source>
</evidence>
<feature type="region of interest" description="Disordered" evidence="1">
    <location>
        <begin position="137"/>
        <end position="160"/>
    </location>
</feature>
<accession>A0ABN1GRP6</accession>
<feature type="compositionally biased region" description="Gly residues" evidence="1">
    <location>
        <begin position="141"/>
        <end position="160"/>
    </location>
</feature>
<evidence type="ECO:0000313" key="4">
    <source>
        <dbReference type="Proteomes" id="UP001501352"/>
    </source>
</evidence>
<feature type="region of interest" description="Disordered" evidence="1">
    <location>
        <begin position="38"/>
        <end position="125"/>
    </location>
</feature>
<feature type="compositionally biased region" description="Low complexity" evidence="1">
    <location>
        <begin position="71"/>
        <end position="84"/>
    </location>
</feature>
<keyword evidence="4" id="KW-1185">Reference proteome</keyword>
<proteinExistence type="predicted"/>
<keyword evidence="2" id="KW-1133">Transmembrane helix</keyword>
<feature type="compositionally biased region" description="Pro residues" evidence="1">
    <location>
        <begin position="106"/>
        <end position="123"/>
    </location>
</feature>
<dbReference type="RefSeq" id="WP_343791501.1">
    <property type="nucleotide sequence ID" value="NZ_BAAAGA010000002.1"/>
</dbReference>
<sequence length="272" mass="27201">MTGKKPKANRSGARWAAGAISVGLHMGVPLLLLLVPAEPTPRPEPAAEPILVDLFTPPPPPPPPPVPEPAPGEAAPEDAGAASGPPTPEPPATPPPLRLREAPPTRQVPPVPIAPSTAPPAPVPMASLSAAQLSGAARAGSGSGLSGGGSGGGNGNGSGGGGACDMVKRLQDALRDDDDLRVAVAQAHGDLASSSRALLIWDGDWIQNPGQEGKGLAGLRQAIAAEVAFSPRECRTQAVRGLVLLTLADAPGAPKVALGTGSWRWSDLTGAR</sequence>
<evidence type="ECO:0000256" key="2">
    <source>
        <dbReference type="SAM" id="Phobius"/>
    </source>
</evidence>
<dbReference type="EMBL" id="BAAAGA010000002">
    <property type="protein sequence ID" value="GAA0617549.1"/>
    <property type="molecule type" value="Genomic_DNA"/>
</dbReference>
<keyword evidence="2" id="KW-0472">Membrane</keyword>
<protein>
    <submittedName>
        <fullName evidence="3">Uncharacterized protein</fullName>
    </submittedName>
</protein>
<reference evidence="3 4" key="1">
    <citation type="journal article" date="2019" name="Int. J. Syst. Evol. Microbiol.">
        <title>The Global Catalogue of Microorganisms (GCM) 10K type strain sequencing project: providing services to taxonomists for standard genome sequencing and annotation.</title>
        <authorList>
            <consortium name="The Broad Institute Genomics Platform"/>
            <consortium name="The Broad Institute Genome Sequencing Center for Infectious Disease"/>
            <person name="Wu L."/>
            <person name="Ma J."/>
        </authorList>
    </citation>
    <scope>NUCLEOTIDE SEQUENCE [LARGE SCALE GENOMIC DNA]</scope>
    <source>
        <strain evidence="3 4">JCM 12928</strain>
    </source>
</reference>
<dbReference type="Proteomes" id="UP001501352">
    <property type="component" value="Unassembled WGS sequence"/>
</dbReference>
<comment type="caution">
    <text evidence="3">The sequence shown here is derived from an EMBL/GenBank/DDBJ whole genome shotgun (WGS) entry which is preliminary data.</text>
</comment>
<name>A0ABN1GRP6_9CAUL</name>
<keyword evidence="2" id="KW-0812">Transmembrane</keyword>
<organism evidence="3 4">
    <name type="scientific">Brevundimonas kwangchunensis</name>
    <dbReference type="NCBI Taxonomy" id="322163"/>
    <lineage>
        <taxon>Bacteria</taxon>
        <taxon>Pseudomonadati</taxon>
        <taxon>Pseudomonadota</taxon>
        <taxon>Alphaproteobacteria</taxon>
        <taxon>Caulobacterales</taxon>
        <taxon>Caulobacteraceae</taxon>
        <taxon>Brevundimonas</taxon>
    </lineage>
</organism>
<evidence type="ECO:0000256" key="1">
    <source>
        <dbReference type="SAM" id="MobiDB-lite"/>
    </source>
</evidence>